<evidence type="ECO:0000313" key="8">
    <source>
        <dbReference type="Proteomes" id="UP001604335"/>
    </source>
</evidence>
<name>A0ABW7CDN3_9CYAN</name>
<dbReference type="PROSITE" id="PS00070">
    <property type="entry name" value="ALDEHYDE_DEHYDR_CYS"/>
    <property type="match status" value="1"/>
</dbReference>
<dbReference type="CDD" id="cd07136">
    <property type="entry name" value="ALDH_YwdH-P39616"/>
    <property type="match status" value="1"/>
</dbReference>
<evidence type="ECO:0000256" key="4">
    <source>
        <dbReference type="PROSITE-ProRule" id="PRU10007"/>
    </source>
</evidence>
<dbReference type="SUPFAM" id="SSF53720">
    <property type="entry name" value="ALDH-like"/>
    <property type="match status" value="1"/>
</dbReference>
<dbReference type="InterPro" id="IPR016161">
    <property type="entry name" value="Ald_DH/histidinol_DH"/>
</dbReference>
<dbReference type="PANTHER" id="PTHR43570">
    <property type="entry name" value="ALDEHYDE DEHYDROGENASE"/>
    <property type="match status" value="1"/>
</dbReference>
<reference evidence="8" key="1">
    <citation type="journal article" date="2024" name="Algal Res.">
        <title>Biochemical, toxicological and genomic investigation of a high-biomass producing Limnothrix strain isolated from Italian shallow drinking water reservoir.</title>
        <authorList>
            <person name="Simonazzi M."/>
            <person name="Shishido T.K."/>
            <person name="Delbaje E."/>
            <person name="Wahlsten M."/>
            <person name="Fewer D.P."/>
            <person name="Sivonen K."/>
            <person name="Pezzolesi L."/>
            <person name="Pistocchi R."/>
        </authorList>
    </citation>
    <scope>NUCLEOTIDE SEQUENCE [LARGE SCALE GENOMIC DNA]</scope>
    <source>
        <strain evidence="8">LRLZ20PSL1</strain>
    </source>
</reference>
<dbReference type="PIRSF" id="PIRSF036492">
    <property type="entry name" value="ALDH"/>
    <property type="match status" value="1"/>
</dbReference>
<accession>A0ABW7CDN3</accession>
<dbReference type="PROSITE" id="PS00687">
    <property type="entry name" value="ALDEHYDE_DEHYDR_GLU"/>
    <property type="match status" value="1"/>
</dbReference>
<protein>
    <recommendedName>
        <fullName evidence="3">Aldehyde dehydrogenase</fullName>
    </recommendedName>
</protein>
<dbReference type="InterPro" id="IPR012394">
    <property type="entry name" value="Aldehyde_DH_NAD(P)"/>
</dbReference>
<proteinExistence type="inferred from homology"/>
<evidence type="ECO:0000256" key="5">
    <source>
        <dbReference type="RuleBase" id="RU003345"/>
    </source>
</evidence>
<dbReference type="Gene3D" id="3.40.605.10">
    <property type="entry name" value="Aldehyde Dehydrogenase, Chain A, domain 1"/>
    <property type="match status" value="1"/>
</dbReference>
<dbReference type="Gene3D" id="3.40.309.10">
    <property type="entry name" value="Aldehyde Dehydrogenase, Chain A, domain 2"/>
    <property type="match status" value="1"/>
</dbReference>
<dbReference type="InterPro" id="IPR016163">
    <property type="entry name" value="Ald_DH_C"/>
</dbReference>
<keyword evidence="2 3" id="KW-0560">Oxidoreductase</keyword>
<evidence type="ECO:0000313" key="7">
    <source>
        <dbReference type="EMBL" id="MFG3819247.1"/>
    </source>
</evidence>
<evidence type="ECO:0000256" key="2">
    <source>
        <dbReference type="ARBA" id="ARBA00023002"/>
    </source>
</evidence>
<dbReference type="InterPro" id="IPR015590">
    <property type="entry name" value="Aldehyde_DH_dom"/>
</dbReference>
<dbReference type="EMBL" id="JAZAQF010000088">
    <property type="protein sequence ID" value="MFG3819247.1"/>
    <property type="molecule type" value="Genomic_DNA"/>
</dbReference>
<sequence>MVIATQPTNSAHWDLETQIRETLDRQRQFFATGRTRDLEFRRDQLTKLRQAIQAKQDAIVAAVQQDLGRPEYEAYFELASIAEVDGALKNLTQWAKPQKVKLSIDQWPGSAWIEPQPLGVALIIGPWNYPFSLAISPLVGAIAAGNCAIVKPSEVAPATAAVVATLIRETFDPAFVAVFEGDAVTSQALLANKFDHIFFTGGTAIGRIVMAAAAKHLTPVTLELGGKSPCFVTADANLAIAAKRIAWGKFLNAGQTCIAPDYLLVDRAVMPELLAQLRGAVTAFYGTDPAQSGDFGRIINDRQFDRLATLLESGKPFLGGQHNRADRYIAPTILTDVDWDSPVMADEIFGPILPVLPYDQLDQAIAQVNSRPKPLALYVFSENTQTQRYLLDRTSSGGACINETVMHVGCPSLPFGGVGDSGIGSYHGKASFDTFSHHRSVLKKATWLDLDWRYAPYAQKVGLIKKLLGMG</sequence>
<gene>
    <name evidence="7" type="ORF">VPK24_16500</name>
</gene>
<dbReference type="RefSeq" id="WP_393015052.1">
    <property type="nucleotide sequence ID" value="NZ_JAZAQF010000088.1"/>
</dbReference>
<feature type="domain" description="Aldehyde dehydrogenase" evidence="6">
    <location>
        <begin position="17"/>
        <end position="441"/>
    </location>
</feature>
<evidence type="ECO:0000256" key="3">
    <source>
        <dbReference type="PIRNR" id="PIRNR036492"/>
    </source>
</evidence>
<comment type="similarity">
    <text evidence="1 3 5">Belongs to the aldehyde dehydrogenase family.</text>
</comment>
<dbReference type="PANTHER" id="PTHR43570:SF16">
    <property type="entry name" value="ALDEHYDE DEHYDROGENASE TYPE III, ISOFORM Q"/>
    <property type="match status" value="1"/>
</dbReference>
<dbReference type="Pfam" id="PF00171">
    <property type="entry name" value="Aldedh"/>
    <property type="match status" value="1"/>
</dbReference>
<dbReference type="Proteomes" id="UP001604335">
    <property type="component" value="Unassembled WGS sequence"/>
</dbReference>
<feature type="active site" evidence="4">
    <location>
        <position position="223"/>
    </location>
</feature>
<comment type="caution">
    <text evidence="7">The sequence shown here is derived from an EMBL/GenBank/DDBJ whole genome shotgun (WGS) entry which is preliminary data.</text>
</comment>
<evidence type="ECO:0000256" key="1">
    <source>
        <dbReference type="ARBA" id="ARBA00009986"/>
    </source>
</evidence>
<organism evidence="7 8">
    <name type="scientific">Limnothrix redekei LRLZ20PSL1</name>
    <dbReference type="NCBI Taxonomy" id="3112953"/>
    <lineage>
        <taxon>Bacteria</taxon>
        <taxon>Bacillati</taxon>
        <taxon>Cyanobacteriota</taxon>
        <taxon>Cyanophyceae</taxon>
        <taxon>Pseudanabaenales</taxon>
        <taxon>Pseudanabaenaceae</taxon>
        <taxon>Limnothrix</taxon>
    </lineage>
</organism>
<keyword evidence="8" id="KW-1185">Reference proteome</keyword>
<evidence type="ECO:0000259" key="6">
    <source>
        <dbReference type="Pfam" id="PF00171"/>
    </source>
</evidence>
<dbReference type="InterPro" id="IPR016160">
    <property type="entry name" value="Ald_DH_CS_CYS"/>
</dbReference>
<dbReference type="InterPro" id="IPR029510">
    <property type="entry name" value="Ald_DH_CS_GLU"/>
</dbReference>
<dbReference type="InterPro" id="IPR016162">
    <property type="entry name" value="Ald_DH_N"/>
</dbReference>